<feature type="transmembrane region" description="Helical" evidence="6">
    <location>
        <begin position="248"/>
        <end position="266"/>
    </location>
</feature>
<keyword evidence="5 6" id="KW-0472">Membrane</keyword>
<organism evidence="7 8">
    <name type="scientific">Fluctibacter corallii</name>
    <dbReference type="NCBI Taxonomy" id="2984329"/>
    <lineage>
        <taxon>Bacteria</taxon>
        <taxon>Pseudomonadati</taxon>
        <taxon>Pseudomonadota</taxon>
        <taxon>Gammaproteobacteria</taxon>
        <taxon>Alteromonadales</taxon>
        <taxon>Alteromonadaceae</taxon>
        <taxon>Fluctibacter</taxon>
    </lineage>
</organism>
<evidence type="ECO:0000256" key="2">
    <source>
        <dbReference type="ARBA" id="ARBA00010199"/>
    </source>
</evidence>
<dbReference type="RefSeq" id="WP_263713112.1">
    <property type="nucleotide sequence ID" value="NZ_JAOWKX010000007.1"/>
</dbReference>
<reference evidence="7 8" key="1">
    <citation type="submission" date="2022-10" db="EMBL/GenBank/DDBJ databases">
        <title>Aestuariibacter sp. AA17 isolated from Montipora capitata coral fragment.</title>
        <authorList>
            <person name="Emsley S.A."/>
            <person name="Pfannmuller K.M."/>
            <person name="Loughran R.M."/>
            <person name="Shlafstein M."/>
            <person name="Papke E."/>
            <person name="Saw J.H."/>
            <person name="Ushijima B."/>
            <person name="Videau P."/>
        </authorList>
    </citation>
    <scope>NUCLEOTIDE SEQUENCE [LARGE SCALE GENOMIC DNA]</scope>
    <source>
        <strain evidence="7 8">AA17</strain>
    </source>
</reference>
<feature type="transmembrane region" description="Helical" evidence="6">
    <location>
        <begin position="97"/>
        <end position="120"/>
    </location>
</feature>
<evidence type="ECO:0000256" key="4">
    <source>
        <dbReference type="ARBA" id="ARBA00022989"/>
    </source>
</evidence>
<gene>
    <name evidence="7" type="ORF">OE749_14130</name>
</gene>
<feature type="transmembrane region" description="Helical" evidence="6">
    <location>
        <begin position="52"/>
        <end position="76"/>
    </location>
</feature>
<dbReference type="InterPro" id="IPR044644">
    <property type="entry name" value="DinF-like"/>
</dbReference>
<comment type="subcellular location">
    <subcellularLocation>
        <location evidence="1">Membrane</location>
        <topology evidence="1">Multi-pass membrane protein</topology>
    </subcellularLocation>
</comment>
<dbReference type="CDD" id="cd13136">
    <property type="entry name" value="MATE_DinF_like"/>
    <property type="match status" value="1"/>
</dbReference>
<evidence type="ECO:0000256" key="1">
    <source>
        <dbReference type="ARBA" id="ARBA00004141"/>
    </source>
</evidence>
<feature type="transmembrane region" description="Helical" evidence="6">
    <location>
        <begin position="391"/>
        <end position="408"/>
    </location>
</feature>
<comment type="similarity">
    <text evidence="2">Belongs to the multi antimicrobial extrusion (MATE) (TC 2.A.66.1) family.</text>
</comment>
<evidence type="ECO:0000256" key="5">
    <source>
        <dbReference type="ARBA" id="ARBA00023136"/>
    </source>
</evidence>
<feature type="transmembrane region" description="Helical" evidence="6">
    <location>
        <begin position="198"/>
        <end position="219"/>
    </location>
</feature>
<feature type="transmembrane region" description="Helical" evidence="6">
    <location>
        <begin position="170"/>
        <end position="192"/>
    </location>
</feature>
<evidence type="ECO:0000256" key="6">
    <source>
        <dbReference type="SAM" id="Phobius"/>
    </source>
</evidence>
<dbReference type="Proteomes" id="UP001652504">
    <property type="component" value="Unassembled WGS sequence"/>
</dbReference>
<feature type="transmembrane region" description="Helical" evidence="6">
    <location>
        <begin position="20"/>
        <end position="40"/>
    </location>
</feature>
<sequence>MVKLFSSVATFLDKKEHLRLLSLTFPMILANITTPLIGLVDTAVMGHLPASHFLAGAAIGALILTQLYWVCGFIRMSATGLSAQAKGQSNLDEAGRVLVQNAAIGLMIGALVVMLQSPLLSLGLYFADAQGELLTSVSQYFYVRVWGAPAALINLALIGWLIGRQCTRQVLIIQIVGNLINAVLDVVFVFYLDMQVEGVALASVIAEYSILVLSIVCIIQRIPAMPFSYKWLQPNAFTQVFTLNTDMLIRNLALQACLAFVTYQGARLGTQIAAVNAILMQFFVLIALGLDAIAYAVEALVGEAKGQKDLNRVKLDTYRGLWWSSCFAALYALTFYCWGEEIVRVLTDQQALQQASTEYLPFIIVLPLVAHWCFLYDGVYIGLTHAKTMRNSMVISAVLVFFPLWWLTESLENVGLWISLLGLMLARGLTLGVDFYRRTVSGKF</sequence>
<feature type="transmembrane region" description="Helical" evidence="6">
    <location>
        <begin position="140"/>
        <end position="163"/>
    </location>
</feature>
<proteinExistence type="inferred from homology"/>
<evidence type="ECO:0000313" key="8">
    <source>
        <dbReference type="Proteomes" id="UP001652504"/>
    </source>
</evidence>
<comment type="caution">
    <text evidence="7">The sequence shown here is derived from an EMBL/GenBank/DDBJ whole genome shotgun (WGS) entry which is preliminary data.</text>
</comment>
<keyword evidence="8" id="KW-1185">Reference proteome</keyword>
<dbReference type="Pfam" id="PF01554">
    <property type="entry name" value="MatE"/>
    <property type="match status" value="2"/>
</dbReference>
<feature type="transmembrane region" description="Helical" evidence="6">
    <location>
        <begin position="321"/>
        <end position="339"/>
    </location>
</feature>
<dbReference type="NCBIfam" id="TIGR00797">
    <property type="entry name" value="matE"/>
    <property type="match status" value="1"/>
</dbReference>
<feature type="transmembrane region" description="Helical" evidence="6">
    <location>
        <begin position="278"/>
        <end position="301"/>
    </location>
</feature>
<keyword evidence="3 6" id="KW-0812">Transmembrane</keyword>
<accession>A0ABT3AC32</accession>
<dbReference type="InterPro" id="IPR002528">
    <property type="entry name" value="MATE_fam"/>
</dbReference>
<protein>
    <submittedName>
        <fullName evidence="7">MATE family efflux transporter</fullName>
    </submittedName>
</protein>
<keyword evidence="4 6" id="KW-1133">Transmembrane helix</keyword>
<evidence type="ECO:0000256" key="3">
    <source>
        <dbReference type="ARBA" id="ARBA00022692"/>
    </source>
</evidence>
<feature type="transmembrane region" description="Helical" evidence="6">
    <location>
        <begin position="359"/>
        <end position="379"/>
    </location>
</feature>
<dbReference type="PANTHER" id="PTHR42893:SF46">
    <property type="entry name" value="PROTEIN DETOXIFICATION 44, CHLOROPLASTIC"/>
    <property type="match status" value="1"/>
</dbReference>
<dbReference type="EMBL" id="JAOWKX010000007">
    <property type="protein sequence ID" value="MCV2885832.1"/>
    <property type="molecule type" value="Genomic_DNA"/>
</dbReference>
<dbReference type="PANTHER" id="PTHR42893">
    <property type="entry name" value="PROTEIN DETOXIFICATION 44, CHLOROPLASTIC-RELATED"/>
    <property type="match status" value="1"/>
</dbReference>
<feature type="transmembrane region" description="Helical" evidence="6">
    <location>
        <begin position="414"/>
        <end position="436"/>
    </location>
</feature>
<name>A0ABT3AC32_9ALTE</name>
<evidence type="ECO:0000313" key="7">
    <source>
        <dbReference type="EMBL" id="MCV2885832.1"/>
    </source>
</evidence>